<keyword evidence="4" id="KW-0312">Gluconeogenesis</keyword>
<comment type="similarity">
    <text evidence="1 4">Belongs to the triosephosphate isomerase family.</text>
</comment>
<dbReference type="Gene3D" id="3.20.20.70">
    <property type="entry name" value="Aldolase class I"/>
    <property type="match status" value="1"/>
</dbReference>
<dbReference type="RefSeq" id="XP_070920887.1">
    <property type="nucleotide sequence ID" value="XM_071064786.1"/>
</dbReference>
<comment type="subunit">
    <text evidence="2">Homodimer.</text>
</comment>
<dbReference type="Pfam" id="PF00121">
    <property type="entry name" value="TIM"/>
    <property type="match status" value="1"/>
</dbReference>
<dbReference type="PROSITE" id="PS51440">
    <property type="entry name" value="TIM_2"/>
    <property type="match status" value="1"/>
</dbReference>
<comment type="caution">
    <text evidence="5">The sequence shown here is derived from an EMBL/GenBank/DDBJ whole genome shotgun (WGS) entry which is preliminary data.</text>
</comment>
<proteinExistence type="inferred from homology"/>
<dbReference type="InterPro" id="IPR013785">
    <property type="entry name" value="Aldolase_TIM"/>
</dbReference>
<name>A0ABQ0GN15_9PEZI</name>
<keyword evidence="3 4" id="KW-0413">Isomerase</keyword>
<evidence type="ECO:0000256" key="3">
    <source>
        <dbReference type="ARBA" id="ARBA00023235"/>
    </source>
</evidence>
<keyword evidence="6" id="KW-1185">Reference proteome</keyword>
<comment type="catalytic activity">
    <reaction evidence="4">
        <text>D-glyceraldehyde 3-phosphate = dihydroxyacetone phosphate</text>
        <dbReference type="Rhea" id="RHEA:18585"/>
        <dbReference type="ChEBI" id="CHEBI:57642"/>
        <dbReference type="ChEBI" id="CHEBI:59776"/>
        <dbReference type="EC" id="5.3.1.1"/>
    </reaction>
</comment>
<evidence type="ECO:0000256" key="4">
    <source>
        <dbReference type="RuleBase" id="RU363013"/>
    </source>
</evidence>
<sequence length="292" mass="30125">MASTAPNPSPRRPIIGVSTKMYFSLARTSAFIDSTIALLTSSSSSSPASGAAALSSWSSSSSTPLSHIDAFIIPDFVAIPGAVRAVSAAPAPANRLLVGAQDCAARDFGPLTGEVSPAVLREAGCGIVEVGHAERRRLFAETDADVRAKAAAVLRNGMVPLVCVGEGSPDGGPEAAATEVVRQVGLALEGLDGTAPGAQVVLAYEPVWAIGAAEPAGVDYVREVVRRVRESEVLQGDGWKGRVRIVYGGAAGPGLWAKLSGDVDGLFIGRFGHQPEQFVGMLYEVAGMERQS</sequence>
<evidence type="ECO:0000313" key="5">
    <source>
        <dbReference type="EMBL" id="GAB1319157.1"/>
    </source>
</evidence>
<evidence type="ECO:0000256" key="1">
    <source>
        <dbReference type="ARBA" id="ARBA00007422"/>
    </source>
</evidence>
<dbReference type="EC" id="5.3.1.1" evidence="4"/>
<comment type="pathway">
    <text evidence="4">Carbohydrate biosynthesis; gluconeogenesis.</text>
</comment>
<dbReference type="PANTHER" id="PTHR21139">
    <property type="entry name" value="TRIOSEPHOSPHATE ISOMERASE"/>
    <property type="match status" value="1"/>
</dbReference>
<organism evidence="5 6">
    <name type="scientific">Madurella fahalii</name>
    <dbReference type="NCBI Taxonomy" id="1157608"/>
    <lineage>
        <taxon>Eukaryota</taxon>
        <taxon>Fungi</taxon>
        <taxon>Dikarya</taxon>
        <taxon>Ascomycota</taxon>
        <taxon>Pezizomycotina</taxon>
        <taxon>Sordariomycetes</taxon>
        <taxon>Sordariomycetidae</taxon>
        <taxon>Sordariales</taxon>
        <taxon>Sordariales incertae sedis</taxon>
        <taxon>Madurella</taxon>
    </lineage>
</organism>
<gene>
    <name evidence="5" type="ORF">MFIFM68171_09367</name>
</gene>
<accession>A0ABQ0GN15</accession>
<dbReference type="SUPFAM" id="SSF51351">
    <property type="entry name" value="Triosephosphate isomerase (TIM)"/>
    <property type="match status" value="1"/>
</dbReference>
<keyword evidence="4" id="KW-0324">Glycolysis</keyword>
<evidence type="ECO:0000313" key="6">
    <source>
        <dbReference type="Proteomes" id="UP001628179"/>
    </source>
</evidence>
<reference evidence="5 6" key="1">
    <citation type="submission" date="2024-09" db="EMBL/GenBank/DDBJ databases">
        <title>Itraconazole resistance in Madurella fahalii resulting from another homologue of gene encoding cytochrome P450 14-alpha sterol demethylase (CYP51).</title>
        <authorList>
            <person name="Yoshioka I."/>
            <person name="Fahal A.H."/>
            <person name="Kaneko S."/>
            <person name="Yaguchi T."/>
        </authorList>
    </citation>
    <scope>NUCLEOTIDE SEQUENCE [LARGE SCALE GENOMIC DNA]</scope>
    <source>
        <strain evidence="5 6">IFM 68171</strain>
    </source>
</reference>
<dbReference type="GO" id="GO:0016853">
    <property type="term" value="F:isomerase activity"/>
    <property type="evidence" value="ECO:0007669"/>
    <property type="project" value="UniProtKB-KW"/>
</dbReference>
<dbReference type="InterPro" id="IPR000652">
    <property type="entry name" value="Triosephosphate_isomerase"/>
</dbReference>
<dbReference type="GeneID" id="98180109"/>
<dbReference type="PANTHER" id="PTHR21139:SF2">
    <property type="entry name" value="TRIOSEPHOSPHATE ISOMERASE"/>
    <property type="match status" value="1"/>
</dbReference>
<dbReference type="EMBL" id="BAAFSV010000005">
    <property type="protein sequence ID" value="GAB1319157.1"/>
    <property type="molecule type" value="Genomic_DNA"/>
</dbReference>
<evidence type="ECO:0000256" key="2">
    <source>
        <dbReference type="ARBA" id="ARBA00011738"/>
    </source>
</evidence>
<dbReference type="Proteomes" id="UP001628179">
    <property type="component" value="Unassembled WGS sequence"/>
</dbReference>
<protein>
    <recommendedName>
        <fullName evidence="4">Triosephosphate isomerase</fullName>
        <ecNumber evidence="4">5.3.1.1</ecNumber>
    </recommendedName>
</protein>
<dbReference type="InterPro" id="IPR035990">
    <property type="entry name" value="TIM_sf"/>
</dbReference>
<comment type="pathway">
    <text evidence="4">Carbohydrate degradation; glycolysis; D-glyceraldehyde 3-phosphate from glycerone phosphate: step 1/1.</text>
</comment>
<dbReference type="CDD" id="cd00311">
    <property type="entry name" value="TIM"/>
    <property type="match status" value="1"/>
</dbReference>